<proteinExistence type="predicted"/>
<evidence type="ECO:0000313" key="2">
    <source>
        <dbReference type="Proteomes" id="UP001163603"/>
    </source>
</evidence>
<sequence length="17" mass="2165">MQLLYIKEPFVQQRNRT</sequence>
<dbReference type="Proteomes" id="UP001163603">
    <property type="component" value="Chromosome 12"/>
</dbReference>
<gene>
    <name evidence="1" type="ORF">Pint_10375</name>
</gene>
<evidence type="ECO:0000313" key="1">
    <source>
        <dbReference type="EMBL" id="KAJ0017616.1"/>
    </source>
</evidence>
<name>A0ACC0XIY1_9ROSI</name>
<comment type="caution">
    <text evidence="1">The sequence shown here is derived from an EMBL/GenBank/DDBJ whole genome shotgun (WGS) entry which is preliminary data.</text>
</comment>
<accession>A0ACC0XIY1</accession>
<keyword evidence="2" id="KW-1185">Reference proteome</keyword>
<protein>
    <submittedName>
        <fullName evidence="1">Uncharacterized protein</fullName>
    </submittedName>
</protein>
<organism evidence="1 2">
    <name type="scientific">Pistacia integerrima</name>
    <dbReference type="NCBI Taxonomy" id="434235"/>
    <lineage>
        <taxon>Eukaryota</taxon>
        <taxon>Viridiplantae</taxon>
        <taxon>Streptophyta</taxon>
        <taxon>Embryophyta</taxon>
        <taxon>Tracheophyta</taxon>
        <taxon>Spermatophyta</taxon>
        <taxon>Magnoliopsida</taxon>
        <taxon>eudicotyledons</taxon>
        <taxon>Gunneridae</taxon>
        <taxon>Pentapetalae</taxon>
        <taxon>rosids</taxon>
        <taxon>malvids</taxon>
        <taxon>Sapindales</taxon>
        <taxon>Anacardiaceae</taxon>
        <taxon>Pistacia</taxon>
    </lineage>
</organism>
<dbReference type="EMBL" id="CM047747">
    <property type="protein sequence ID" value="KAJ0017616.1"/>
    <property type="molecule type" value="Genomic_DNA"/>
</dbReference>
<reference evidence="2" key="1">
    <citation type="journal article" date="2023" name="G3 (Bethesda)">
        <title>Genome assembly and association tests identify interacting loci associated with vigor, precocity, and sex in interspecific pistachio rootstocks.</title>
        <authorList>
            <person name="Palmer W."/>
            <person name="Jacygrad E."/>
            <person name="Sagayaradj S."/>
            <person name="Cavanaugh K."/>
            <person name="Han R."/>
            <person name="Bertier L."/>
            <person name="Beede B."/>
            <person name="Kafkas S."/>
            <person name="Golino D."/>
            <person name="Preece J."/>
            <person name="Michelmore R."/>
        </authorList>
    </citation>
    <scope>NUCLEOTIDE SEQUENCE [LARGE SCALE GENOMIC DNA]</scope>
</reference>